<accession>A0A0G0T708</accession>
<protein>
    <submittedName>
        <fullName evidence="2">dTDP-4-dehydrorhamnose 3,5-epimerase</fullName>
    </submittedName>
</protein>
<dbReference type="InterPro" id="IPR014710">
    <property type="entry name" value="RmlC-like_jellyroll"/>
</dbReference>
<dbReference type="SUPFAM" id="SSF51182">
    <property type="entry name" value="RmlC-like cupins"/>
    <property type="match status" value="1"/>
</dbReference>
<proteinExistence type="predicted"/>
<dbReference type="AlphaFoldDB" id="A0A0G0T708"/>
<dbReference type="Gene3D" id="2.60.120.10">
    <property type="entry name" value="Jelly Rolls"/>
    <property type="match status" value="1"/>
</dbReference>
<dbReference type="InterPro" id="IPR008894">
    <property type="entry name" value="QdtA_cupin_dom"/>
</dbReference>
<evidence type="ECO:0000259" key="1">
    <source>
        <dbReference type="Pfam" id="PF05523"/>
    </source>
</evidence>
<organism evidence="2 3">
    <name type="scientific">Candidatus Roizmanbacteria bacterium GW2011_GWB1_40_7</name>
    <dbReference type="NCBI Taxonomy" id="1618482"/>
    <lineage>
        <taxon>Bacteria</taxon>
        <taxon>Candidatus Roizmaniibacteriota</taxon>
    </lineage>
</organism>
<dbReference type="InterPro" id="IPR011051">
    <property type="entry name" value="RmlC_Cupin_sf"/>
</dbReference>
<dbReference type="EMBL" id="LBZM01000002">
    <property type="protein sequence ID" value="KKR72779.1"/>
    <property type="molecule type" value="Genomic_DNA"/>
</dbReference>
<name>A0A0G0T708_9BACT</name>
<comment type="caution">
    <text evidence="2">The sequence shown here is derived from an EMBL/GenBank/DDBJ whole genome shotgun (WGS) entry which is preliminary data.</text>
</comment>
<gene>
    <name evidence="2" type="ORF">UU14_C0002G0032</name>
</gene>
<dbReference type="Proteomes" id="UP000034664">
    <property type="component" value="Unassembled WGS sequence"/>
</dbReference>
<dbReference type="Pfam" id="PF05523">
    <property type="entry name" value="FdtA"/>
    <property type="match status" value="1"/>
</dbReference>
<reference evidence="2 3" key="1">
    <citation type="journal article" date="2015" name="Nature">
        <title>rRNA introns, odd ribosomes, and small enigmatic genomes across a large radiation of phyla.</title>
        <authorList>
            <person name="Brown C.T."/>
            <person name="Hug L.A."/>
            <person name="Thomas B.C."/>
            <person name="Sharon I."/>
            <person name="Castelle C.J."/>
            <person name="Singh A."/>
            <person name="Wilkins M.J."/>
            <person name="Williams K.H."/>
            <person name="Banfield J.F."/>
        </authorList>
    </citation>
    <scope>NUCLEOTIDE SEQUENCE [LARGE SCALE GENOMIC DNA]</scope>
</reference>
<feature type="domain" description="Sugar 3,4-ketoisomerase QdtA cupin" evidence="1">
    <location>
        <begin position="38"/>
        <end position="132"/>
    </location>
</feature>
<evidence type="ECO:0000313" key="3">
    <source>
        <dbReference type="Proteomes" id="UP000034664"/>
    </source>
</evidence>
<sequence length="151" mass="17510">MHDANSTSRITQVKLEEVKKVTTYDLSKNENGFLIELFKDFDGKKTEVYLTAAKPGAFKGYHKHNIRGSRYICIKGTMRIILYVNGKREEHILTSNPPMRLYIPPHVPTGLQNISDEDAWLINYPDPAYDPELKNEQVDYTQEELERSLKH</sequence>
<evidence type="ECO:0000313" key="2">
    <source>
        <dbReference type="EMBL" id="KKR72779.1"/>
    </source>
</evidence>